<dbReference type="HOGENOM" id="CLU_2258852_0_0_9"/>
<reference evidence="1 2" key="2">
    <citation type="submission" date="2007-08" db="EMBL/GenBank/DDBJ databases">
        <authorList>
            <person name="Fulton L."/>
            <person name="Clifton S."/>
            <person name="Fulton B."/>
            <person name="Xu J."/>
            <person name="Minx P."/>
            <person name="Pepin K.H."/>
            <person name="Johnson M."/>
            <person name="Thiruvilangam P."/>
            <person name="Bhonagiri V."/>
            <person name="Nash W.E."/>
            <person name="Wang C."/>
            <person name="Mardis E.R."/>
            <person name="Wilson R.K."/>
        </authorList>
    </citation>
    <scope>NUCLEOTIDE SEQUENCE [LARGE SCALE GENOMIC DNA]</scope>
    <source>
        <strain evidence="1 2">DSM 753</strain>
    </source>
</reference>
<comment type="caution">
    <text evidence="1">The sequence shown here is derived from an EMBL/GenBank/DDBJ whole genome shotgun (WGS) entry which is preliminary data.</text>
</comment>
<dbReference type="AlphaFoldDB" id="A7VS04"/>
<protein>
    <submittedName>
        <fullName evidence="1">Uncharacterized protein</fullName>
    </submittedName>
</protein>
<proteinExistence type="predicted"/>
<sequence length="103" mass="11865">MIFSPIIAQVFLRIPWYLTEIKKNFIRFRPLPKGSSPFLLKIQLCQAITCLKNGRAQGCALPFFAISLSKIKNPQALLKRNSLRFQYGRNRTFAQRLGRPQGL</sequence>
<gene>
    <name evidence="1" type="ORF">CLOLEP_01342</name>
</gene>
<organism evidence="1 2">
    <name type="scientific">[Clostridium] leptum DSM 753</name>
    <dbReference type="NCBI Taxonomy" id="428125"/>
    <lineage>
        <taxon>Bacteria</taxon>
        <taxon>Bacillati</taxon>
        <taxon>Bacillota</taxon>
        <taxon>Clostridia</taxon>
        <taxon>Eubacteriales</taxon>
        <taxon>Oscillospiraceae</taxon>
        <taxon>Oscillospiraceae incertae sedis</taxon>
    </lineage>
</organism>
<evidence type="ECO:0000313" key="1">
    <source>
        <dbReference type="EMBL" id="EDO61835.1"/>
    </source>
</evidence>
<dbReference type="Proteomes" id="UP000003490">
    <property type="component" value="Unassembled WGS sequence"/>
</dbReference>
<dbReference type="EMBL" id="ABCB02000017">
    <property type="protein sequence ID" value="EDO61835.1"/>
    <property type="molecule type" value="Genomic_DNA"/>
</dbReference>
<evidence type="ECO:0000313" key="2">
    <source>
        <dbReference type="Proteomes" id="UP000003490"/>
    </source>
</evidence>
<name>A7VS04_9FIRM</name>
<accession>A7VS04</accession>
<reference evidence="1 2" key="1">
    <citation type="submission" date="2007-08" db="EMBL/GenBank/DDBJ databases">
        <title>Draft genome sequence of Clostridium leptum (DSM 753).</title>
        <authorList>
            <person name="Sudarsanam P."/>
            <person name="Ley R."/>
            <person name="Guruge J."/>
            <person name="Turnbaugh P.J."/>
            <person name="Mahowald M."/>
            <person name="Liep D."/>
            <person name="Gordon J."/>
        </authorList>
    </citation>
    <scope>NUCLEOTIDE SEQUENCE [LARGE SCALE GENOMIC DNA]</scope>
    <source>
        <strain evidence="1 2">DSM 753</strain>
    </source>
</reference>